<feature type="transmembrane region" description="Helical" evidence="7">
    <location>
        <begin position="6"/>
        <end position="25"/>
    </location>
</feature>
<reference evidence="9 10" key="1">
    <citation type="submission" date="2024-10" db="EMBL/GenBank/DDBJ databases">
        <title>The Natural Products Discovery Center: Release of the First 8490 Sequenced Strains for Exploring Actinobacteria Biosynthetic Diversity.</title>
        <authorList>
            <person name="Kalkreuter E."/>
            <person name="Kautsar S.A."/>
            <person name="Yang D."/>
            <person name="Bader C.D."/>
            <person name="Teijaro C.N."/>
            <person name="Fluegel L."/>
            <person name="Davis C.M."/>
            <person name="Simpson J.R."/>
            <person name="Lauterbach L."/>
            <person name="Steele A.D."/>
            <person name="Gui C."/>
            <person name="Meng S."/>
            <person name="Li G."/>
            <person name="Viehrig K."/>
            <person name="Ye F."/>
            <person name="Su P."/>
            <person name="Kiefer A.F."/>
            <person name="Nichols A."/>
            <person name="Cepeda A.J."/>
            <person name="Yan W."/>
            <person name="Fan B."/>
            <person name="Jiang Y."/>
            <person name="Adhikari A."/>
            <person name="Zheng C.-J."/>
            <person name="Schuster L."/>
            <person name="Cowan T.M."/>
            <person name="Smanski M.J."/>
            <person name="Chevrette M.G."/>
            <person name="De Carvalho L.P.S."/>
            <person name="Shen B."/>
        </authorList>
    </citation>
    <scope>NUCLEOTIDE SEQUENCE [LARGE SCALE GENOMIC DNA]</scope>
    <source>
        <strain evidence="9 10">NPDC012605</strain>
    </source>
</reference>
<organism evidence="9 10">
    <name type="scientific">Streptomyces flavochromogenes</name>
    <dbReference type="NCBI Taxonomy" id="68199"/>
    <lineage>
        <taxon>Bacteria</taxon>
        <taxon>Bacillati</taxon>
        <taxon>Actinomycetota</taxon>
        <taxon>Actinomycetes</taxon>
        <taxon>Kitasatosporales</taxon>
        <taxon>Streptomycetaceae</taxon>
        <taxon>Streptomyces</taxon>
    </lineage>
</organism>
<gene>
    <name evidence="9" type="ORF">ACFY8C_32870</name>
</gene>
<feature type="transmembrane region" description="Helical" evidence="7">
    <location>
        <begin position="37"/>
        <end position="60"/>
    </location>
</feature>
<keyword evidence="7" id="KW-1133">Transmembrane helix</keyword>
<accession>A0ABW6XZW8</accession>
<comment type="caution">
    <text evidence="9">The sequence shown here is derived from an EMBL/GenBank/DDBJ whole genome shotgun (WGS) entry which is preliminary data.</text>
</comment>
<dbReference type="Proteomes" id="UP001602370">
    <property type="component" value="Unassembled WGS sequence"/>
</dbReference>
<feature type="transmembrane region" description="Helical" evidence="7">
    <location>
        <begin position="94"/>
        <end position="115"/>
    </location>
</feature>
<evidence type="ECO:0000256" key="7">
    <source>
        <dbReference type="SAM" id="Phobius"/>
    </source>
</evidence>
<evidence type="ECO:0000256" key="4">
    <source>
        <dbReference type="ARBA" id="ARBA00022833"/>
    </source>
</evidence>
<protein>
    <submittedName>
        <fullName evidence="9">M56 family metallopeptidase</fullName>
    </submittedName>
</protein>
<comment type="similarity">
    <text evidence="6">Belongs to the peptidase M48 family.</text>
</comment>
<dbReference type="Pfam" id="PF01435">
    <property type="entry name" value="Peptidase_M48"/>
    <property type="match status" value="1"/>
</dbReference>
<dbReference type="InterPro" id="IPR001915">
    <property type="entry name" value="Peptidase_M48"/>
</dbReference>
<keyword evidence="7" id="KW-0472">Membrane</keyword>
<dbReference type="InterPro" id="IPR052173">
    <property type="entry name" value="Beta-lactam_resp_regulator"/>
</dbReference>
<dbReference type="RefSeq" id="WP_245234641.1">
    <property type="nucleotide sequence ID" value="NZ_JBIBDZ010000012.1"/>
</dbReference>
<dbReference type="Gene3D" id="3.30.2010.10">
    <property type="entry name" value="Metalloproteases ('zincins'), catalytic domain"/>
    <property type="match status" value="1"/>
</dbReference>
<dbReference type="CDD" id="cd07326">
    <property type="entry name" value="M56_BlaR1_MecR1_like"/>
    <property type="match status" value="1"/>
</dbReference>
<name>A0ABW6XZW8_9ACTN</name>
<evidence type="ECO:0000256" key="6">
    <source>
        <dbReference type="RuleBase" id="RU003983"/>
    </source>
</evidence>
<keyword evidence="4 6" id="KW-0862">Zinc</keyword>
<evidence type="ECO:0000256" key="3">
    <source>
        <dbReference type="ARBA" id="ARBA00022801"/>
    </source>
</evidence>
<evidence type="ECO:0000259" key="8">
    <source>
        <dbReference type="Pfam" id="PF01435"/>
    </source>
</evidence>
<keyword evidence="2" id="KW-0479">Metal-binding</keyword>
<keyword evidence="7" id="KW-0812">Transmembrane</keyword>
<proteinExistence type="inferred from homology"/>
<dbReference type="EMBL" id="JBIBDZ010000012">
    <property type="protein sequence ID" value="MFF5923072.1"/>
    <property type="molecule type" value="Genomic_DNA"/>
</dbReference>
<dbReference type="PANTHER" id="PTHR34978:SF3">
    <property type="entry name" value="SLR0241 PROTEIN"/>
    <property type="match status" value="1"/>
</dbReference>
<evidence type="ECO:0000256" key="2">
    <source>
        <dbReference type="ARBA" id="ARBA00022723"/>
    </source>
</evidence>
<evidence type="ECO:0000256" key="5">
    <source>
        <dbReference type="ARBA" id="ARBA00023049"/>
    </source>
</evidence>
<keyword evidence="10" id="KW-1185">Reference proteome</keyword>
<evidence type="ECO:0000256" key="1">
    <source>
        <dbReference type="ARBA" id="ARBA00022670"/>
    </source>
</evidence>
<evidence type="ECO:0000313" key="9">
    <source>
        <dbReference type="EMBL" id="MFF5923072.1"/>
    </source>
</evidence>
<keyword evidence="5 6" id="KW-0482">Metalloprotease</keyword>
<comment type="cofactor">
    <cofactor evidence="6">
        <name>Zn(2+)</name>
        <dbReference type="ChEBI" id="CHEBI:29105"/>
    </cofactor>
    <text evidence="6">Binds 1 zinc ion per subunit.</text>
</comment>
<keyword evidence="1 6" id="KW-0645">Protease</keyword>
<feature type="domain" description="Peptidase M48" evidence="8">
    <location>
        <begin position="139"/>
        <end position="196"/>
    </location>
</feature>
<evidence type="ECO:0000313" key="10">
    <source>
        <dbReference type="Proteomes" id="UP001602370"/>
    </source>
</evidence>
<dbReference type="PANTHER" id="PTHR34978">
    <property type="entry name" value="POSSIBLE SENSOR-TRANSDUCER PROTEIN BLAR"/>
    <property type="match status" value="1"/>
</dbReference>
<sequence>MNVNHHVLVPLGLVVLTGFLVPWLLVRARWAQQAPRLALGVWAVCGAAFAVATALLPAQLVLSSASSHRLADMMFAFEPPTVEQLLGLDGRERFAFALSLTVLSMPAAAFVRRLVRARRVRVRHAGVLRLVGRYDPALRATVLDDERPAVYCLPGRSRRVVVSSGAVDALTPAQLAAALAHERAHIAGRHHLLVAASEAFAAVFSRLPLARHGEGCVPLLLEMAADDRALRRCTRDALATALYALASGRAPRSAFAAGGPSAALRMRRILTPHSAGHPVLRGLMTIAAAGLAMAPLIVACCSFPG</sequence>
<keyword evidence="3 6" id="KW-0378">Hydrolase</keyword>